<dbReference type="InterPro" id="IPR051188">
    <property type="entry name" value="PHD-type_Zinc_Finger"/>
</dbReference>
<evidence type="ECO:0000256" key="1">
    <source>
        <dbReference type="ARBA" id="ARBA00022723"/>
    </source>
</evidence>
<organism evidence="7 8">
    <name type="scientific">Hemiprocne comata</name>
    <dbReference type="NCBI Taxonomy" id="243314"/>
    <lineage>
        <taxon>Eukaryota</taxon>
        <taxon>Metazoa</taxon>
        <taxon>Chordata</taxon>
        <taxon>Craniata</taxon>
        <taxon>Vertebrata</taxon>
        <taxon>Euteleostomi</taxon>
        <taxon>Archelosauria</taxon>
        <taxon>Archosauria</taxon>
        <taxon>Dinosauria</taxon>
        <taxon>Saurischia</taxon>
        <taxon>Theropoda</taxon>
        <taxon>Coelurosauria</taxon>
        <taxon>Aves</taxon>
        <taxon>Neognathae</taxon>
        <taxon>Neoaves</taxon>
        <taxon>Strisores</taxon>
        <taxon>Apodiformes</taxon>
        <taxon>Apodidae</taxon>
        <taxon>Hemiprocninae</taxon>
        <taxon>Hemiprocne</taxon>
    </lineage>
</organism>
<dbReference type="GO" id="GO:0005634">
    <property type="term" value="C:nucleus"/>
    <property type="evidence" value="ECO:0007669"/>
    <property type="project" value="TreeGrafter"/>
</dbReference>
<proteinExistence type="predicted"/>
<dbReference type="GO" id="GO:0016874">
    <property type="term" value="F:ligase activity"/>
    <property type="evidence" value="ECO:0007669"/>
    <property type="project" value="UniProtKB-KW"/>
</dbReference>
<dbReference type="Proteomes" id="UP000518305">
    <property type="component" value="Unassembled WGS sequence"/>
</dbReference>
<dbReference type="PROSITE" id="PS51805">
    <property type="entry name" value="EPHD"/>
    <property type="match status" value="1"/>
</dbReference>
<dbReference type="Gene3D" id="3.30.40.10">
    <property type="entry name" value="Zinc/RING finger domain, C3HC4 (zinc finger)"/>
    <property type="match status" value="2"/>
</dbReference>
<keyword evidence="3" id="KW-0862">Zinc</keyword>
<comment type="caution">
    <text evidence="7">The sequence shown here is derived from an EMBL/GenBank/DDBJ whole genome shotgun (WGS) entry which is preliminary data.</text>
</comment>
<evidence type="ECO:0000259" key="5">
    <source>
        <dbReference type="PROSITE" id="PS50089"/>
    </source>
</evidence>
<dbReference type="PANTHER" id="PTHR12420:SF47">
    <property type="entry name" value="PHD FINGER PROTEIN 7"/>
    <property type="match status" value="1"/>
</dbReference>
<sequence length="166" mass="18438">WGLLCSFQHAFICGQSGATITCQGTGCDRSFHLPCAAEGECVAQYLAPFRYLLSPTREGPGTSHFTHPLPLPPRAFCWEHRPQQAVEAAPEENTVCLICLDPVGDGKSYSILVCSVCKHTWFHRVCIRLLLFLLQGHAINNGFTCFQCPNCRDKDRFCPEMCTTGI</sequence>
<feature type="non-terminal residue" evidence="7">
    <location>
        <position position="166"/>
    </location>
</feature>
<evidence type="ECO:0000256" key="3">
    <source>
        <dbReference type="ARBA" id="ARBA00022833"/>
    </source>
</evidence>
<name>A0A7K9DJ50_9AVES</name>
<keyword evidence="2 4" id="KW-0863">Zinc-finger</keyword>
<dbReference type="InterPro" id="IPR034732">
    <property type="entry name" value="EPHD"/>
</dbReference>
<evidence type="ECO:0000256" key="4">
    <source>
        <dbReference type="PROSITE-ProRule" id="PRU00175"/>
    </source>
</evidence>
<dbReference type="PROSITE" id="PS50089">
    <property type="entry name" value="ZF_RING_2"/>
    <property type="match status" value="1"/>
</dbReference>
<dbReference type="InterPro" id="IPR011011">
    <property type="entry name" value="Znf_FYVE_PHD"/>
</dbReference>
<dbReference type="EMBL" id="VWZJ01010787">
    <property type="protein sequence ID" value="NXG64357.1"/>
    <property type="molecule type" value="Genomic_DNA"/>
</dbReference>
<feature type="non-terminal residue" evidence="7">
    <location>
        <position position="1"/>
    </location>
</feature>
<feature type="domain" description="RING-type" evidence="5">
    <location>
        <begin position="96"/>
        <end position="152"/>
    </location>
</feature>
<dbReference type="GO" id="GO:0008270">
    <property type="term" value="F:zinc ion binding"/>
    <property type="evidence" value="ECO:0007669"/>
    <property type="project" value="UniProtKB-KW"/>
</dbReference>
<keyword evidence="8" id="KW-1185">Reference proteome</keyword>
<dbReference type="OrthoDB" id="512616at2759"/>
<gene>
    <name evidence="7" type="primary">G2e3_3</name>
    <name evidence="7" type="ORF">HEMCOM_R11054</name>
</gene>
<reference evidence="7 8" key="1">
    <citation type="submission" date="2019-09" db="EMBL/GenBank/DDBJ databases">
        <title>Bird 10,000 Genomes (B10K) Project - Family phase.</title>
        <authorList>
            <person name="Zhang G."/>
        </authorList>
    </citation>
    <scope>NUCLEOTIDE SEQUENCE [LARGE SCALE GENOMIC DNA]</scope>
    <source>
        <strain evidence="7">B10K-DU-001-23</strain>
        <tissue evidence="7">Muscle</tissue>
    </source>
</reference>
<dbReference type="InterPro" id="IPR013083">
    <property type="entry name" value="Znf_RING/FYVE/PHD"/>
</dbReference>
<evidence type="ECO:0000256" key="2">
    <source>
        <dbReference type="ARBA" id="ARBA00022771"/>
    </source>
</evidence>
<keyword evidence="7" id="KW-0436">Ligase</keyword>
<evidence type="ECO:0000313" key="8">
    <source>
        <dbReference type="Proteomes" id="UP000518305"/>
    </source>
</evidence>
<keyword evidence="1" id="KW-0479">Metal-binding</keyword>
<dbReference type="AlphaFoldDB" id="A0A7K9DJ50"/>
<dbReference type="SMART" id="SM00249">
    <property type="entry name" value="PHD"/>
    <property type="match status" value="2"/>
</dbReference>
<accession>A0A7K9DJ50</accession>
<dbReference type="SUPFAM" id="SSF57903">
    <property type="entry name" value="FYVE/PHD zinc finger"/>
    <property type="match status" value="1"/>
</dbReference>
<dbReference type="InterPro" id="IPR001965">
    <property type="entry name" value="Znf_PHD"/>
</dbReference>
<dbReference type="PROSITE" id="PS01359">
    <property type="entry name" value="ZF_PHD_1"/>
    <property type="match status" value="1"/>
</dbReference>
<feature type="domain" description="PHD-type" evidence="6">
    <location>
        <begin position="1"/>
        <end position="81"/>
    </location>
</feature>
<dbReference type="PANTHER" id="PTHR12420">
    <property type="entry name" value="PHD FINGER PROTEIN"/>
    <property type="match status" value="1"/>
</dbReference>
<dbReference type="InterPro" id="IPR019786">
    <property type="entry name" value="Zinc_finger_PHD-type_CS"/>
</dbReference>
<protein>
    <submittedName>
        <fullName evidence="7">G2E3 ligase</fullName>
    </submittedName>
</protein>
<evidence type="ECO:0000259" key="6">
    <source>
        <dbReference type="PROSITE" id="PS51805"/>
    </source>
</evidence>
<evidence type="ECO:0000313" key="7">
    <source>
        <dbReference type="EMBL" id="NXG64357.1"/>
    </source>
</evidence>
<dbReference type="InterPro" id="IPR001841">
    <property type="entry name" value="Znf_RING"/>
</dbReference>